<evidence type="ECO:0000313" key="1">
    <source>
        <dbReference type="EMBL" id="KAG0721239.1"/>
    </source>
</evidence>
<dbReference type="Proteomes" id="UP000770661">
    <property type="component" value="Unassembled WGS sequence"/>
</dbReference>
<sequence length="171" mass="18482">MTAQPQHAVKPLTQHTARTTHQLDVTLISAPQTTTALTSPIPMLKLSLITGEAEPLVKPQESSTSQDITSDLLVLGGKVVEAITQLDITRSATLSGLPYWFTIKCGIEEVISGSESEVVLSTYSEDSPCNQSVFMLRQPLEVVEGEEGVVLQVVWRDGVFSATLDRCNDGN</sequence>
<name>A0A8J4YE87_CHIOP</name>
<organism evidence="1 2">
    <name type="scientific">Chionoecetes opilio</name>
    <name type="common">Atlantic snow crab</name>
    <name type="synonym">Cancer opilio</name>
    <dbReference type="NCBI Taxonomy" id="41210"/>
    <lineage>
        <taxon>Eukaryota</taxon>
        <taxon>Metazoa</taxon>
        <taxon>Ecdysozoa</taxon>
        <taxon>Arthropoda</taxon>
        <taxon>Crustacea</taxon>
        <taxon>Multicrustacea</taxon>
        <taxon>Malacostraca</taxon>
        <taxon>Eumalacostraca</taxon>
        <taxon>Eucarida</taxon>
        <taxon>Decapoda</taxon>
        <taxon>Pleocyemata</taxon>
        <taxon>Brachyura</taxon>
        <taxon>Eubrachyura</taxon>
        <taxon>Majoidea</taxon>
        <taxon>Majidae</taxon>
        <taxon>Chionoecetes</taxon>
    </lineage>
</organism>
<gene>
    <name evidence="1" type="ORF">GWK47_046852</name>
</gene>
<protein>
    <submittedName>
        <fullName evidence="1">Uncharacterized protein</fullName>
    </submittedName>
</protein>
<accession>A0A8J4YE87</accession>
<evidence type="ECO:0000313" key="2">
    <source>
        <dbReference type="Proteomes" id="UP000770661"/>
    </source>
</evidence>
<comment type="caution">
    <text evidence="1">The sequence shown here is derived from an EMBL/GenBank/DDBJ whole genome shotgun (WGS) entry which is preliminary data.</text>
</comment>
<dbReference type="EMBL" id="JACEEZ010011475">
    <property type="protein sequence ID" value="KAG0721239.1"/>
    <property type="molecule type" value="Genomic_DNA"/>
</dbReference>
<reference evidence="1" key="1">
    <citation type="submission" date="2020-07" db="EMBL/GenBank/DDBJ databases">
        <title>The High-quality genome of the commercially important snow crab, Chionoecetes opilio.</title>
        <authorList>
            <person name="Jeong J.-H."/>
            <person name="Ryu S."/>
        </authorList>
    </citation>
    <scope>NUCLEOTIDE SEQUENCE</scope>
    <source>
        <strain evidence="1">MADBK_172401_WGS</strain>
        <tissue evidence="1">Digestive gland</tissue>
    </source>
</reference>
<dbReference type="AlphaFoldDB" id="A0A8J4YE87"/>
<keyword evidence="2" id="KW-1185">Reference proteome</keyword>
<dbReference type="Gene3D" id="2.70.160.11">
    <property type="entry name" value="Hnrnp arginine n-methyltransferase1"/>
    <property type="match status" value="1"/>
</dbReference>
<proteinExistence type="predicted"/>